<name>A0ABU6CSF3_9GAMM</name>
<sequence length="129" mass="13549">MPPKFPLDEAKLRKLLLASKSTVVVAALSSGVAAAACPTFPEFGYYAKNIMCSKIPAGTHVEVTRQPTHGSLVFTDYLKDGVVDDVFYMAQGDNMPDSFGFTTTGTGGAVTGAGDKVFTMDDLNGYGGL</sequence>
<protein>
    <submittedName>
        <fullName evidence="2">Uncharacterized protein</fullName>
    </submittedName>
</protein>
<comment type="caution">
    <text evidence="2">The sequence shown here is derived from an EMBL/GenBank/DDBJ whole genome shotgun (WGS) entry which is preliminary data.</text>
</comment>
<evidence type="ECO:0000313" key="3">
    <source>
        <dbReference type="Proteomes" id="UP001308005"/>
    </source>
</evidence>
<reference evidence="3" key="1">
    <citation type="submission" date="2023-07" db="EMBL/GenBank/DDBJ databases">
        <title>The carbon used by Thiothrix.</title>
        <authorList>
            <person name="Chen L."/>
        </authorList>
    </citation>
    <scope>NUCLEOTIDE SEQUENCE [LARGE SCALE GENOMIC DNA]</scope>
</reference>
<accession>A0ABU6CSF3</accession>
<evidence type="ECO:0000313" key="2">
    <source>
        <dbReference type="EMBL" id="MEB4589709.1"/>
    </source>
</evidence>
<evidence type="ECO:0000256" key="1">
    <source>
        <dbReference type="SAM" id="SignalP"/>
    </source>
</evidence>
<feature type="chain" id="PRO_5046747692" evidence="1">
    <location>
        <begin position="36"/>
        <end position="129"/>
    </location>
</feature>
<proteinExistence type="predicted"/>
<keyword evidence="1" id="KW-0732">Signal</keyword>
<dbReference type="RefSeq" id="WP_324692906.1">
    <property type="nucleotide sequence ID" value="NZ_JAYMYJ010000014.1"/>
</dbReference>
<dbReference type="Proteomes" id="UP001308005">
    <property type="component" value="Unassembled WGS sequence"/>
</dbReference>
<dbReference type="EMBL" id="JAYMYJ010000014">
    <property type="protein sequence ID" value="MEB4589709.1"/>
    <property type="molecule type" value="Genomic_DNA"/>
</dbReference>
<organism evidence="2 3">
    <name type="scientific">Candidatus Thiothrix phosphatis</name>
    <dbReference type="NCBI Taxonomy" id="3112415"/>
    <lineage>
        <taxon>Bacteria</taxon>
        <taxon>Pseudomonadati</taxon>
        <taxon>Pseudomonadota</taxon>
        <taxon>Gammaproteobacteria</taxon>
        <taxon>Thiotrichales</taxon>
        <taxon>Thiotrichaceae</taxon>
        <taxon>Thiothrix</taxon>
    </lineage>
</organism>
<feature type="signal peptide" evidence="1">
    <location>
        <begin position="1"/>
        <end position="35"/>
    </location>
</feature>
<gene>
    <name evidence="2" type="ORF">VSS37_01830</name>
</gene>
<keyword evidence="3" id="KW-1185">Reference proteome</keyword>